<evidence type="ECO:0008006" key="3">
    <source>
        <dbReference type="Google" id="ProtNLM"/>
    </source>
</evidence>
<dbReference type="RefSeq" id="WP_269038025.1">
    <property type="nucleotide sequence ID" value="NZ_CP114040.1"/>
</dbReference>
<sequence length="183" mass="19135">MSERPRVDDPTIAPTDEPVACEPLPATLRAEYLATIRDLLAVDVPVCVIGSFALLLRGVDLGGYCFTDCDLLLDGSLAVACRAAERLAATGHALEVWGVPLAVPVDPRVLAGKVYFRATRGPADLDLTHELGEEGLVAQLRSAAPVDGVTVAAVDAVLASKRARGTARDLALLSILQASSPAR</sequence>
<reference evidence="1" key="1">
    <citation type="submission" date="2022-11" db="EMBL/GenBank/DDBJ databases">
        <title>Minimal conservation of predation-associated metabolite biosynthetic gene clusters underscores biosynthetic potential of Myxococcota including descriptions for ten novel species: Archangium lansinium sp. nov., Myxococcus landrumus sp. nov., Nannocystis bai.</title>
        <authorList>
            <person name="Ahearne A."/>
            <person name="Stevens C."/>
            <person name="Dowd S."/>
        </authorList>
    </citation>
    <scope>NUCLEOTIDE SEQUENCE</scope>
    <source>
        <strain evidence="1">Fl3</strain>
    </source>
</reference>
<evidence type="ECO:0000313" key="2">
    <source>
        <dbReference type="Proteomes" id="UP001164459"/>
    </source>
</evidence>
<protein>
    <recommendedName>
        <fullName evidence="3">Nucleotidyltransferase</fullName>
    </recommendedName>
</protein>
<name>A0ABY7H9L3_9BACT</name>
<dbReference type="Proteomes" id="UP001164459">
    <property type="component" value="Chromosome"/>
</dbReference>
<evidence type="ECO:0000313" key="1">
    <source>
        <dbReference type="EMBL" id="WAS95679.1"/>
    </source>
</evidence>
<keyword evidence="2" id="KW-1185">Reference proteome</keyword>
<accession>A0ABY7H9L3</accession>
<dbReference type="EMBL" id="CP114040">
    <property type="protein sequence ID" value="WAS95679.1"/>
    <property type="molecule type" value="Genomic_DNA"/>
</dbReference>
<gene>
    <name evidence="1" type="ORF">O0S08_05910</name>
</gene>
<proteinExistence type="predicted"/>
<organism evidence="1 2">
    <name type="scientific">Nannocystis punicea</name>
    <dbReference type="NCBI Taxonomy" id="2995304"/>
    <lineage>
        <taxon>Bacteria</taxon>
        <taxon>Pseudomonadati</taxon>
        <taxon>Myxococcota</taxon>
        <taxon>Polyangia</taxon>
        <taxon>Nannocystales</taxon>
        <taxon>Nannocystaceae</taxon>
        <taxon>Nannocystis</taxon>
    </lineage>
</organism>